<accession>A0A1I6JTY5</accession>
<feature type="compositionally biased region" description="Acidic residues" evidence="2">
    <location>
        <begin position="376"/>
        <end position="387"/>
    </location>
</feature>
<name>A0A1I6JTY5_9GAMM</name>
<proteinExistence type="predicted"/>
<dbReference type="InterPro" id="IPR007470">
    <property type="entry name" value="HemX"/>
</dbReference>
<dbReference type="PANTHER" id="PTHR38043:SF1">
    <property type="entry name" value="PROTEIN HEMX"/>
    <property type="match status" value="1"/>
</dbReference>
<dbReference type="STRING" id="650891.SAMN05216203_3303"/>
<dbReference type="GO" id="GO:0032259">
    <property type="term" value="P:methylation"/>
    <property type="evidence" value="ECO:0007669"/>
    <property type="project" value="UniProtKB-KW"/>
</dbReference>
<evidence type="ECO:0000256" key="1">
    <source>
        <dbReference type="SAM" id="Coils"/>
    </source>
</evidence>
<keyword evidence="4" id="KW-0489">Methyltransferase</keyword>
<keyword evidence="4" id="KW-0808">Transferase</keyword>
<feature type="region of interest" description="Disordered" evidence="2">
    <location>
        <begin position="1"/>
        <end position="20"/>
    </location>
</feature>
<sequence length="387" mass="43676">MTESNNQSQLPATVPNHSSDAPQARLWPLWILGILLLVGLIALAGWNWQQRQAQQNLQQTIDHVSEINNQLDNRLKEVNQGRSGHIDSLQTSQRDLRQGLEELQQRLNQQQRQLDHVAEELLEAGNRTRTDWLLAEAEYLLRIANQRLQIENDIRGGLAALREADEVLRETDDIGTYPVREQLARDIMALRSVSNVDRTGLYLKLEAAREAVSQLTDRALIEERAPGFSGMRSEGEGATGEDAGPFTKAWRQVRSSLANVVSIRRLDQPVEPLLSPEQSAWARLNLQLMLEQAELAVLQGHPELYQRSLDKAIDALNRWYHDDQRVEALRETVAELRQRDIDPELPDISRSLTLLKGRIAGRHTNTEARMNGESQDQGDGEAGGDDS</sequence>
<reference evidence="5" key="1">
    <citation type="submission" date="2016-10" db="EMBL/GenBank/DDBJ databases">
        <authorList>
            <person name="Varghese N."/>
            <person name="Submissions S."/>
        </authorList>
    </citation>
    <scope>NUCLEOTIDE SEQUENCE [LARGE SCALE GENOMIC DNA]</scope>
    <source>
        <strain evidence="5">CGMCC 1.9167</strain>
    </source>
</reference>
<keyword evidence="3" id="KW-0812">Transmembrane</keyword>
<dbReference type="PANTHER" id="PTHR38043">
    <property type="entry name" value="PROTEIN HEMX"/>
    <property type="match status" value="1"/>
</dbReference>
<evidence type="ECO:0000313" key="5">
    <source>
        <dbReference type="Proteomes" id="UP000198644"/>
    </source>
</evidence>
<dbReference type="Proteomes" id="UP000198644">
    <property type="component" value="Unassembled WGS sequence"/>
</dbReference>
<keyword evidence="3" id="KW-1133">Transmembrane helix</keyword>
<feature type="coiled-coil region" evidence="1">
    <location>
        <begin position="86"/>
        <end position="127"/>
    </location>
</feature>
<keyword evidence="1" id="KW-0175">Coiled coil</keyword>
<gene>
    <name evidence="4" type="ORF">SAMN05216203_3303</name>
</gene>
<keyword evidence="3" id="KW-0472">Membrane</keyword>
<evidence type="ECO:0000313" key="4">
    <source>
        <dbReference type="EMBL" id="SFR82449.1"/>
    </source>
</evidence>
<feature type="transmembrane region" description="Helical" evidence="3">
    <location>
        <begin position="27"/>
        <end position="48"/>
    </location>
</feature>
<keyword evidence="5" id="KW-1185">Reference proteome</keyword>
<evidence type="ECO:0000256" key="3">
    <source>
        <dbReference type="SAM" id="Phobius"/>
    </source>
</evidence>
<protein>
    <submittedName>
        <fullName evidence="4">Uroporphyrin-3 C-methyltransferase</fullName>
    </submittedName>
</protein>
<dbReference type="Pfam" id="PF04375">
    <property type="entry name" value="HemX"/>
    <property type="match status" value="1"/>
</dbReference>
<organism evidence="4 5">
    <name type="scientific">Marinobacter daqiaonensis</name>
    <dbReference type="NCBI Taxonomy" id="650891"/>
    <lineage>
        <taxon>Bacteria</taxon>
        <taxon>Pseudomonadati</taxon>
        <taxon>Pseudomonadota</taxon>
        <taxon>Gammaproteobacteria</taxon>
        <taxon>Pseudomonadales</taxon>
        <taxon>Marinobacteraceae</taxon>
        <taxon>Marinobacter</taxon>
    </lineage>
</organism>
<dbReference type="GO" id="GO:0008168">
    <property type="term" value="F:methyltransferase activity"/>
    <property type="evidence" value="ECO:0007669"/>
    <property type="project" value="UniProtKB-KW"/>
</dbReference>
<evidence type="ECO:0000256" key="2">
    <source>
        <dbReference type="SAM" id="MobiDB-lite"/>
    </source>
</evidence>
<feature type="region of interest" description="Disordered" evidence="2">
    <location>
        <begin position="363"/>
        <end position="387"/>
    </location>
</feature>
<dbReference type="EMBL" id="FOYW01000003">
    <property type="protein sequence ID" value="SFR82449.1"/>
    <property type="molecule type" value="Genomic_DNA"/>
</dbReference>
<dbReference type="AlphaFoldDB" id="A0A1I6JTY5"/>